<dbReference type="EMBL" id="KN835152">
    <property type="protein sequence ID" value="KIK46975.1"/>
    <property type="molecule type" value="Genomic_DNA"/>
</dbReference>
<evidence type="ECO:0000313" key="7">
    <source>
        <dbReference type="Proteomes" id="UP000054485"/>
    </source>
</evidence>
<evidence type="ECO:0000256" key="2">
    <source>
        <dbReference type="ARBA" id="ARBA00022703"/>
    </source>
</evidence>
<proteinExistence type="inferred from homology"/>
<dbReference type="Gene3D" id="3.40.50.12660">
    <property type="match status" value="2"/>
</dbReference>
<dbReference type="GO" id="GO:0006915">
    <property type="term" value="P:apoptotic process"/>
    <property type="evidence" value="ECO:0007669"/>
    <property type="project" value="UniProtKB-KW"/>
</dbReference>
<gene>
    <name evidence="6" type="ORF">CY34DRAFT_799824</name>
</gene>
<reference evidence="7" key="2">
    <citation type="submission" date="2015-01" db="EMBL/GenBank/DDBJ databases">
        <title>Evolutionary Origins and Diversification of the Mycorrhizal Mutualists.</title>
        <authorList>
            <consortium name="DOE Joint Genome Institute"/>
            <consortium name="Mycorrhizal Genomics Consortium"/>
            <person name="Kohler A."/>
            <person name="Kuo A."/>
            <person name="Nagy L.G."/>
            <person name="Floudas D."/>
            <person name="Copeland A."/>
            <person name="Barry K.W."/>
            <person name="Cichocki N."/>
            <person name="Veneault-Fourrey C."/>
            <person name="LaButti K."/>
            <person name="Lindquist E.A."/>
            <person name="Lipzen A."/>
            <person name="Lundell T."/>
            <person name="Morin E."/>
            <person name="Murat C."/>
            <person name="Riley R."/>
            <person name="Ohm R."/>
            <person name="Sun H."/>
            <person name="Tunlid A."/>
            <person name="Henrissat B."/>
            <person name="Grigoriev I.V."/>
            <person name="Hibbett D.S."/>
            <person name="Martin F."/>
        </authorList>
    </citation>
    <scope>NUCLEOTIDE SEQUENCE [LARGE SCALE GENOMIC DNA]</scope>
    <source>
        <strain evidence="7">UH-Slu-Lm8-n1</strain>
    </source>
</reference>
<name>A0A0D0A9V3_9AGAM</name>
<sequence>MSGFIPPKPEGIQRALLIAVQKVDGFPNLPQAHTDVVKMRDFLVNFRGYNPKNIVTMMHHSSVLPTLYPSRANMLREIDILVKQTTEHDQIFFYYTGHGDQVTCRHHTETDLKDEAILTYTGKRIIDNVLKEHLVDPLPQGAKLFALWDCCHSHTVLDLEHSNCNGLWRTPFKVLSGLARKTKSIGKRLSTSFLKDSCESRFASKDDSQLRNISVEIDNTDLCRVSSPDSYLPPCTFNCPMTLPENRVKAYVVSLSACKDNESAYDDNATGDTVTKFFIEYLERNPRPSYRELLCYIRERVNDITRRRTQATRLERETAYHPHHLRRLSENEVEIEDWRQCDHRGDIDDGNDTSTLNSQQPSYSSHYRLDMSQIVEL</sequence>
<protein>
    <recommendedName>
        <fullName evidence="5">Peptidase C14 caspase domain-containing protein</fullName>
    </recommendedName>
</protein>
<dbReference type="HOGENOM" id="CLU_029389_6_0_1"/>
<organism evidence="6 7">
    <name type="scientific">Suillus luteus UH-Slu-Lm8-n1</name>
    <dbReference type="NCBI Taxonomy" id="930992"/>
    <lineage>
        <taxon>Eukaryota</taxon>
        <taxon>Fungi</taxon>
        <taxon>Dikarya</taxon>
        <taxon>Basidiomycota</taxon>
        <taxon>Agaricomycotina</taxon>
        <taxon>Agaricomycetes</taxon>
        <taxon>Agaricomycetidae</taxon>
        <taxon>Boletales</taxon>
        <taxon>Suillineae</taxon>
        <taxon>Suillaceae</taxon>
        <taxon>Suillus</taxon>
    </lineage>
</organism>
<dbReference type="InterPro" id="IPR050452">
    <property type="entry name" value="Metacaspase"/>
</dbReference>
<keyword evidence="3" id="KW-0645">Protease</keyword>
<accession>A0A0D0A9V3</accession>
<dbReference type="GO" id="GO:0005737">
    <property type="term" value="C:cytoplasm"/>
    <property type="evidence" value="ECO:0007669"/>
    <property type="project" value="TreeGrafter"/>
</dbReference>
<feature type="domain" description="Peptidase C14 caspase" evidence="5">
    <location>
        <begin position="14"/>
        <end position="315"/>
    </location>
</feature>
<evidence type="ECO:0000256" key="4">
    <source>
        <dbReference type="SAM" id="MobiDB-lite"/>
    </source>
</evidence>
<feature type="region of interest" description="Disordered" evidence="4">
    <location>
        <begin position="344"/>
        <end position="369"/>
    </location>
</feature>
<dbReference type="SUPFAM" id="SSF52129">
    <property type="entry name" value="Caspase-like"/>
    <property type="match status" value="1"/>
</dbReference>
<dbReference type="InterPro" id="IPR029030">
    <property type="entry name" value="Caspase-like_dom_sf"/>
</dbReference>
<dbReference type="PANTHER" id="PTHR48104:SF30">
    <property type="entry name" value="METACASPASE-1"/>
    <property type="match status" value="1"/>
</dbReference>
<evidence type="ECO:0000259" key="5">
    <source>
        <dbReference type="Pfam" id="PF00656"/>
    </source>
</evidence>
<keyword evidence="2" id="KW-0053">Apoptosis</keyword>
<dbReference type="Pfam" id="PF00656">
    <property type="entry name" value="Peptidase_C14"/>
    <property type="match status" value="1"/>
</dbReference>
<reference evidence="6 7" key="1">
    <citation type="submission" date="2014-04" db="EMBL/GenBank/DDBJ databases">
        <authorList>
            <consortium name="DOE Joint Genome Institute"/>
            <person name="Kuo A."/>
            <person name="Ruytinx J."/>
            <person name="Rineau F."/>
            <person name="Colpaert J."/>
            <person name="Kohler A."/>
            <person name="Nagy L.G."/>
            <person name="Floudas D."/>
            <person name="Copeland A."/>
            <person name="Barry K.W."/>
            <person name="Cichocki N."/>
            <person name="Veneault-Fourrey C."/>
            <person name="LaButti K."/>
            <person name="Lindquist E.A."/>
            <person name="Lipzen A."/>
            <person name="Lundell T."/>
            <person name="Morin E."/>
            <person name="Murat C."/>
            <person name="Sun H."/>
            <person name="Tunlid A."/>
            <person name="Henrissat B."/>
            <person name="Grigoriev I.V."/>
            <person name="Hibbett D.S."/>
            <person name="Martin F."/>
            <person name="Nordberg H.P."/>
            <person name="Cantor M.N."/>
            <person name="Hua S.X."/>
        </authorList>
    </citation>
    <scope>NUCLEOTIDE SEQUENCE [LARGE SCALE GENOMIC DNA]</scope>
    <source>
        <strain evidence="6 7">UH-Slu-Lm8-n1</strain>
    </source>
</reference>
<comment type="similarity">
    <text evidence="1">Belongs to the peptidase C14B family.</text>
</comment>
<dbReference type="GO" id="GO:0006508">
    <property type="term" value="P:proteolysis"/>
    <property type="evidence" value="ECO:0007669"/>
    <property type="project" value="InterPro"/>
</dbReference>
<feature type="compositionally biased region" description="Polar residues" evidence="4">
    <location>
        <begin position="352"/>
        <end position="365"/>
    </location>
</feature>
<evidence type="ECO:0000313" key="6">
    <source>
        <dbReference type="EMBL" id="KIK46975.1"/>
    </source>
</evidence>
<dbReference type="OrthoDB" id="3223806at2759"/>
<keyword evidence="3" id="KW-0378">Hydrolase</keyword>
<dbReference type="InterPro" id="IPR011600">
    <property type="entry name" value="Pept_C14_caspase"/>
</dbReference>
<dbReference type="PANTHER" id="PTHR48104">
    <property type="entry name" value="METACASPASE-4"/>
    <property type="match status" value="1"/>
</dbReference>
<keyword evidence="3" id="KW-0788">Thiol protease</keyword>
<evidence type="ECO:0000256" key="3">
    <source>
        <dbReference type="ARBA" id="ARBA00022807"/>
    </source>
</evidence>
<dbReference type="AlphaFoldDB" id="A0A0D0A9V3"/>
<dbReference type="GO" id="GO:0004197">
    <property type="term" value="F:cysteine-type endopeptidase activity"/>
    <property type="evidence" value="ECO:0007669"/>
    <property type="project" value="InterPro"/>
</dbReference>
<dbReference type="Proteomes" id="UP000054485">
    <property type="component" value="Unassembled WGS sequence"/>
</dbReference>
<keyword evidence="7" id="KW-1185">Reference proteome</keyword>
<evidence type="ECO:0000256" key="1">
    <source>
        <dbReference type="ARBA" id="ARBA00009005"/>
    </source>
</evidence>
<dbReference type="InParanoid" id="A0A0D0A9V3"/>